<evidence type="ECO:0000313" key="4">
    <source>
        <dbReference type="Proteomes" id="UP001230188"/>
    </source>
</evidence>
<dbReference type="PANTHER" id="PTHR14499:SF136">
    <property type="entry name" value="GH08630P"/>
    <property type="match status" value="1"/>
</dbReference>
<organism evidence="3 4">
    <name type="scientific">Chrysophaeum taylorii</name>
    <dbReference type="NCBI Taxonomy" id="2483200"/>
    <lineage>
        <taxon>Eukaryota</taxon>
        <taxon>Sar</taxon>
        <taxon>Stramenopiles</taxon>
        <taxon>Ochrophyta</taxon>
        <taxon>Pelagophyceae</taxon>
        <taxon>Pelagomonadales</taxon>
        <taxon>Pelagomonadaceae</taxon>
        <taxon>Chrysophaeum</taxon>
    </lineage>
</organism>
<dbReference type="EMBL" id="JAQMWT010000046">
    <property type="protein sequence ID" value="KAJ8612574.1"/>
    <property type="molecule type" value="Genomic_DNA"/>
</dbReference>
<dbReference type="Gene3D" id="3.30.710.10">
    <property type="entry name" value="Potassium Channel Kv1.1, Chain A"/>
    <property type="match status" value="1"/>
</dbReference>
<dbReference type="Pfam" id="PF02214">
    <property type="entry name" value="BTB_2"/>
    <property type="match status" value="1"/>
</dbReference>
<accession>A0AAD7UN31</accession>
<proteinExistence type="predicted"/>
<dbReference type="CDD" id="cd18316">
    <property type="entry name" value="BTB_POZ_KCTD-like"/>
    <property type="match status" value="1"/>
</dbReference>
<name>A0AAD7UN31_9STRA</name>
<comment type="caution">
    <text evidence="3">The sequence shown here is derived from an EMBL/GenBank/DDBJ whole genome shotgun (WGS) entry which is preliminary data.</text>
</comment>
<keyword evidence="4" id="KW-1185">Reference proteome</keyword>
<evidence type="ECO:0000256" key="1">
    <source>
        <dbReference type="SAM" id="Coils"/>
    </source>
</evidence>
<dbReference type="InterPro" id="IPR003131">
    <property type="entry name" value="T1-type_BTB"/>
</dbReference>
<dbReference type="AlphaFoldDB" id="A0AAD7UN31"/>
<keyword evidence="1" id="KW-0175">Coiled coil</keyword>
<reference evidence="3" key="1">
    <citation type="submission" date="2023-01" db="EMBL/GenBank/DDBJ databases">
        <title>Metagenome sequencing of chrysophaentin producing Chrysophaeum taylorii.</title>
        <authorList>
            <person name="Davison J."/>
            <person name="Bewley C."/>
        </authorList>
    </citation>
    <scope>NUCLEOTIDE SEQUENCE</scope>
    <source>
        <strain evidence="3">NIES-1699</strain>
    </source>
</reference>
<dbReference type="PANTHER" id="PTHR14499">
    <property type="entry name" value="POTASSIUM CHANNEL TETRAMERIZATION DOMAIN-CONTAINING"/>
    <property type="match status" value="1"/>
</dbReference>
<feature type="coiled-coil region" evidence="1">
    <location>
        <begin position="5"/>
        <end position="56"/>
    </location>
</feature>
<feature type="domain" description="BTB" evidence="2">
    <location>
        <begin position="69"/>
        <end position="166"/>
    </location>
</feature>
<dbReference type="SUPFAM" id="SSF54695">
    <property type="entry name" value="POZ domain"/>
    <property type="match status" value="1"/>
</dbReference>
<evidence type="ECO:0000313" key="3">
    <source>
        <dbReference type="EMBL" id="KAJ8612574.1"/>
    </source>
</evidence>
<dbReference type="InterPro" id="IPR011333">
    <property type="entry name" value="SKP1/BTB/POZ_sf"/>
</dbReference>
<dbReference type="Proteomes" id="UP001230188">
    <property type="component" value="Unassembled WGS sequence"/>
</dbReference>
<dbReference type="GO" id="GO:0051260">
    <property type="term" value="P:protein homooligomerization"/>
    <property type="evidence" value="ECO:0007669"/>
    <property type="project" value="InterPro"/>
</dbReference>
<evidence type="ECO:0000259" key="2">
    <source>
        <dbReference type="SMART" id="SM00225"/>
    </source>
</evidence>
<protein>
    <recommendedName>
        <fullName evidence="2">BTB domain-containing protein</fullName>
    </recommendedName>
</protein>
<sequence length="268" mass="31425">MELERVVLENRAVELRREARKQARQRAFLREERKKAREEKDLIEKDKAALKHLKKRDWWPGAYFPKSNKRLRVNVGGQIFEISEDFVNQDPESLLAALTSADSPFGNGEIPHVDRDWWVFRYVLIFLRDGVLPTSRQLVVELYREAAFWRLVTLQRAIEETHLNLTRAKIEVDIDPASKTYGTLKETTATRKSKFWLNKPNWWEAQPPKVVEKSKAPKPDWWTSTDDWRGTRYGPLSTDPLKVVATKDDVKNQDHVYPMTAATWGYYA</sequence>
<gene>
    <name evidence="3" type="ORF">CTAYLR_007197</name>
</gene>
<dbReference type="SMART" id="SM00225">
    <property type="entry name" value="BTB"/>
    <property type="match status" value="1"/>
</dbReference>
<dbReference type="InterPro" id="IPR000210">
    <property type="entry name" value="BTB/POZ_dom"/>
</dbReference>